<proteinExistence type="predicted"/>
<reference evidence="1 2" key="1">
    <citation type="submission" date="2024-07" db="EMBL/GenBank/DDBJ databases">
        <title>Section-level genome sequencing and comparative genomics of Aspergillus sections Usti and Cavernicolus.</title>
        <authorList>
            <consortium name="Lawrence Berkeley National Laboratory"/>
            <person name="Nybo J.L."/>
            <person name="Vesth T.C."/>
            <person name="Theobald S."/>
            <person name="Frisvad J.C."/>
            <person name="Larsen T.O."/>
            <person name="Kjaerboelling I."/>
            <person name="Rothschild-Mancinelli K."/>
            <person name="Lyhne E.K."/>
            <person name="Kogle M.E."/>
            <person name="Barry K."/>
            <person name="Clum A."/>
            <person name="Na H."/>
            <person name="Ledsgaard L."/>
            <person name="Lin J."/>
            <person name="Lipzen A."/>
            <person name="Kuo A."/>
            <person name="Riley R."/>
            <person name="Mondo S."/>
            <person name="Labutti K."/>
            <person name="Haridas S."/>
            <person name="Pangalinan J."/>
            <person name="Salamov A.A."/>
            <person name="Simmons B.A."/>
            <person name="Magnuson J.K."/>
            <person name="Chen J."/>
            <person name="Drula E."/>
            <person name="Henrissat B."/>
            <person name="Wiebenga A."/>
            <person name="Lubbers R.J."/>
            <person name="Gomes A.C."/>
            <person name="Makela M.R."/>
            <person name="Stajich J."/>
            <person name="Grigoriev I.V."/>
            <person name="Mortensen U.H."/>
            <person name="De Vries R.P."/>
            <person name="Baker S.E."/>
            <person name="Andersen M.R."/>
        </authorList>
    </citation>
    <scope>NUCLEOTIDE SEQUENCE [LARGE SCALE GENOMIC DNA]</scope>
    <source>
        <strain evidence="1 2">CBS 588.65</strain>
    </source>
</reference>
<organism evidence="1 2">
    <name type="scientific">Aspergillus granulosus</name>
    <dbReference type="NCBI Taxonomy" id="176169"/>
    <lineage>
        <taxon>Eukaryota</taxon>
        <taxon>Fungi</taxon>
        <taxon>Dikarya</taxon>
        <taxon>Ascomycota</taxon>
        <taxon>Pezizomycotina</taxon>
        <taxon>Eurotiomycetes</taxon>
        <taxon>Eurotiomycetidae</taxon>
        <taxon>Eurotiales</taxon>
        <taxon>Aspergillaceae</taxon>
        <taxon>Aspergillus</taxon>
        <taxon>Aspergillus subgen. Nidulantes</taxon>
    </lineage>
</organism>
<keyword evidence="2" id="KW-1185">Reference proteome</keyword>
<accession>A0ABR4HKS5</accession>
<sequence length="256" mass="29491">MEPRANSNRGRDRKYPTALAVRPDAKEGMDTLANWGDDNQPVLLRTYYDPSDDERVKNWATLSDYYSEGSDWSILDDPQLFSFNSTDSEWLRVFFILPELPKTATDFRDGLDYVKQDYHTTWRNDPNLLITRNYGAISLLYVISTTQVLVADKETFQTDQLRLVLLDAKQNITMQGRIDIAAERLDQLRVDWGQREHPTEVCEEGTIGERYLVNGEPGRELYQWTKQDLEDDPTSGVSRVADGVSHKDIKISAYQV</sequence>
<name>A0ABR4HKS5_9EURO</name>
<gene>
    <name evidence="1" type="ORF">BJX63DRAFT_441799</name>
</gene>
<dbReference type="Proteomes" id="UP001610334">
    <property type="component" value="Unassembled WGS sequence"/>
</dbReference>
<comment type="caution">
    <text evidence="1">The sequence shown here is derived from an EMBL/GenBank/DDBJ whole genome shotgun (WGS) entry which is preliminary data.</text>
</comment>
<evidence type="ECO:0000313" key="2">
    <source>
        <dbReference type="Proteomes" id="UP001610334"/>
    </source>
</evidence>
<dbReference type="EMBL" id="JBFXLT010000024">
    <property type="protein sequence ID" value="KAL2816083.1"/>
    <property type="molecule type" value="Genomic_DNA"/>
</dbReference>
<protein>
    <submittedName>
        <fullName evidence="1">Uncharacterized protein</fullName>
    </submittedName>
</protein>
<evidence type="ECO:0000313" key="1">
    <source>
        <dbReference type="EMBL" id="KAL2816083.1"/>
    </source>
</evidence>